<keyword evidence="3" id="KW-0732">Signal</keyword>
<comment type="caution">
    <text evidence="4">The sequence shown here is derived from an EMBL/GenBank/DDBJ whole genome shotgun (WGS) entry which is preliminary data.</text>
</comment>
<dbReference type="SUPFAM" id="SSF52799">
    <property type="entry name" value="(Phosphotyrosine protein) phosphatases II"/>
    <property type="match status" value="1"/>
</dbReference>
<dbReference type="InterPro" id="IPR029021">
    <property type="entry name" value="Prot-tyrosine_phosphatase-like"/>
</dbReference>
<feature type="compositionally biased region" description="Pro residues" evidence="1">
    <location>
        <begin position="59"/>
        <end position="98"/>
    </location>
</feature>
<dbReference type="GO" id="GO:0016020">
    <property type="term" value="C:membrane"/>
    <property type="evidence" value="ECO:0007669"/>
    <property type="project" value="UniProtKB-SubCell"/>
</dbReference>
<feature type="region of interest" description="Disordered" evidence="1">
    <location>
        <begin position="31"/>
        <end position="147"/>
    </location>
</feature>
<sequence length="297" mass="32211">MLASSSQGRMGVFPLLLLCSVAPWAPSSAQTIPPPTGLLPNLTATDDLSEPPHQRAPLWPHPPPVPLPDPRMVDPPGPAPPTDPPVTRPQSPAPPPTLGPDAEPGQNATTTEPVVTVETTAEPTDDTTLEPESEVTTETLGPPAITPPDDTPIIAVTVALSSLLVIIFIIIVLYMLRFKKYKQAGSHSNSFRLTNGRADDTELQSVPLLARSPSTNRKYPPLPVDKLEEEMNRRMADDNKLFREEFNALPVCPIQASCDAASKEENKEKNRYVNILPCDRVHLSLLEESQILDSSPT</sequence>
<keyword evidence="2" id="KW-0472">Membrane</keyword>
<dbReference type="Gene3D" id="3.90.190.10">
    <property type="entry name" value="Protein tyrosine phosphatase superfamily"/>
    <property type="match status" value="1"/>
</dbReference>
<keyword evidence="2" id="KW-1133">Transmembrane helix</keyword>
<evidence type="ECO:0008006" key="6">
    <source>
        <dbReference type="Google" id="ProtNLM"/>
    </source>
</evidence>
<evidence type="ECO:0000313" key="5">
    <source>
        <dbReference type="Proteomes" id="UP000823561"/>
    </source>
</evidence>
<dbReference type="InterPro" id="IPR050713">
    <property type="entry name" value="RTP_Phos/Ushers"/>
</dbReference>
<organism evidence="4 5">
    <name type="scientific">Alosa alosa</name>
    <name type="common">allis shad</name>
    <dbReference type="NCBI Taxonomy" id="278164"/>
    <lineage>
        <taxon>Eukaryota</taxon>
        <taxon>Metazoa</taxon>
        <taxon>Chordata</taxon>
        <taxon>Craniata</taxon>
        <taxon>Vertebrata</taxon>
        <taxon>Euteleostomi</taxon>
        <taxon>Actinopterygii</taxon>
        <taxon>Neopterygii</taxon>
        <taxon>Teleostei</taxon>
        <taxon>Clupei</taxon>
        <taxon>Clupeiformes</taxon>
        <taxon>Clupeoidei</taxon>
        <taxon>Clupeidae</taxon>
        <taxon>Alosa</taxon>
    </lineage>
</organism>
<feature type="transmembrane region" description="Helical" evidence="2">
    <location>
        <begin position="153"/>
        <end position="176"/>
    </location>
</feature>
<evidence type="ECO:0000313" key="4">
    <source>
        <dbReference type="EMBL" id="KAG5261504.1"/>
    </source>
</evidence>
<accession>A0AAV6FG94</accession>
<dbReference type="AlphaFoldDB" id="A0AAV6FG94"/>
<dbReference type="EMBL" id="JADWDJ010000023">
    <property type="protein sequence ID" value="KAG5261504.1"/>
    <property type="molecule type" value="Genomic_DNA"/>
</dbReference>
<keyword evidence="5" id="KW-1185">Reference proteome</keyword>
<dbReference type="PANTHER" id="PTHR46957">
    <property type="entry name" value="CYTOKINE RECEPTOR"/>
    <property type="match status" value="1"/>
</dbReference>
<evidence type="ECO:0000256" key="1">
    <source>
        <dbReference type="SAM" id="MobiDB-lite"/>
    </source>
</evidence>
<keyword evidence="2" id="KW-0812">Transmembrane</keyword>
<reference evidence="4" key="1">
    <citation type="submission" date="2020-10" db="EMBL/GenBank/DDBJ databases">
        <title>Chromosome-scale genome assembly of the Allis shad, Alosa alosa.</title>
        <authorList>
            <person name="Margot Z."/>
            <person name="Christophe K."/>
            <person name="Cabau C."/>
            <person name="Louis A."/>
            <person name="Berthelot C."/>
            <person name="Parey E."/>
            <person name="Roest Crollius H."/>
            <person name="Montfort J."/>
            <person name="Robinson-Rechavi M."/>
            <person name="Bucao C."/>
            <person name="Bouchez O."/>
            <person name="Gislard M."/>
            <person name="Lluch J."/>
            <person name="Milhes M."/>
            <person name="Lampietro C."/>
            <person name="Lopez Roques C."/>
            <person name="Donnadieu C."/>
            <person name="Braasch I."/>
            <person name="Desvignes T."/>
            <person name="Postlethwait J."/>
            <person name="Bobe J."/>
            <person name="Guiguen Y."/>
        </authorList>
    </citation>
    <scope>NUCLEOTIDE SEQUENCE</scope>
    <source>
        <strain evidence="4">M-15738</strain>
        <tissue evidence="4">Blood</tissue>
    </source>
</reference>
<dbReference type="PANTHER" id="PTHR46957:SF3">
    <property type="entry name" value="CYTOKINE RECEPTOR"/>
    <property type="match status" value="1"/>
</dbReference>
<protein>
    <recommendedName>
        <fullName evidence="6">Protein-tyrosine-phosphatase</fullName>
    </recommendedName>
</protein>
<evidence type="ECO:0000256" key="2">
    <source>
        <dbReference type="SAM" id="Phobius"/>
    </source>
</evidence>
<gene>
    <name evidence="4" type="ORF">AALO_G00285010</name>
</gene>
<feature type="compositionally biased region" description="Acidic residues" evidence="1">
    <location>
        <begin position="123"/>
        <end position="135"/>
    </location>
</feature>
<dbReference type="Proteomes" id="UP000823561">
    <property type="component" value="Chromosome 23"/>
</dbReference>
<name>A0AAV6FG94_9TELE</name>
<evidence type="ECO:0000256" key="3">
    <source>
        <dbReference type="SAM" id="SignalP"/>
    </source>
</evidence>
<feature type="compositionally biased region" description="Low complexity" evidence="1">
    <location>
        <begin position="108"/>
        <end position="122"/>
    </location>
</feature>
<feature type="signal peptide" evidence="3">
    <location>
        <begin position="1"/>
        <end position="29"/>
    </location>
</feature>
<feature type="chain" id="PRO_5043876671" description="Protein-tyrosine-phosphatase" evidence="3">
    <location>
        <begin position="30"/>
        <end position="297"/>
    </location>
</feature>
<proteinExistence type="predicted"/>